<dbReference type="GO" id="GO:0005886">
    <property type="term" value="C:plasma membrane"/>
    <property type="evidence" value="ECO:0007669"/>
    <property type="project" value="UniProtKB-SubCell"/>
</dbReference>
<keyword evidence="4 7" id="KW-0406">Ion transport</keyword>
<organism evidence="8 9">
    <name type="scientific">Periweissella cryptocerci</name>
    <dbReference type="NCBI Taxonomy" id="2506420"/>
    <lineage>
        <taxon>Bacteria</taxon>
        <taxon>Bacillati</taxon>
        <taxon>Bacillota</taxon>
        <taxon>Bacilli</taxon>
        <taxon>Lactobacillales</taxon>
        <taxon>Lactobacillaceae</taxon>
        <taxon>Periweissella</taxon>
    </lineage>
</organism>
<evidence type="ECO:0000313" key="8">
    <source>
        <dbReference type="EMBL" id="QBO36729.1"/>
    </source>
</evidence>
<dbReference type="PRINTS" id="PR00125">
    <property type="entry name" value="ATPASEDELTA"/>
</dbReference>
<dbReference type="OrthoDB" id="9786633at2"/>
<evidence type="ECO:0000256" key="6">
    <source>
        <dbReference type="ARBA" id="ARBA00023310"/>
    </source>
</evidence>
<comment type="function">
    <text evidence="7">This protein is part of the stalk that links CF(0) to CF(1). It either transmits conformational changes from CF(0) to CF(1) or is implicated in proton conduction.</text>
</comment>
<dbReference type="RefSeq" id="WP_133363806.1">
    <property type="nucleotide sequence ID" value="NZ_CP037940.1"/>
</dbReference>
<sequence length="180" mass="19409">MKLDQTTIAKRYSKALFELAEEAGSTDAVFEELTSLKAVFVDNAELGSQLNGPALPTSAKKTIIEALKQDATPVVANFIQMSYDYGRTDDVVAIVDAFQRLVDEKKSVVYASVTTAVDLAADQKERLATEFAKRVGANKVVLDTKVDPAIVGGVIVQSDSQILDGSVATKLAKVRRMLVK</sequence>
<dbReference type="EMBL" id="CP037940">
    <property type="protein sequence ID" value="QBO36729.1"/>
    <property type="molecule type" value="Genomic_DNA"/>
</dbReference>
<dbReference type="GO" id="GO:0046933">
    <property type="term" value="F:proton-transporting ATP synthase activity, rotational mechanism"/>
    <property type="evidence" value="ECO:0007669"/>
    <property type="project" value="UniProtKB-UniRule"/>
</dbReference>
<dbReference type="Proteomes" id="UP000292886">
    <property type="component" value="Chromosome"/>
</dbReference>
<dbReference type="SUPFAM" id="SSF47928">
    <property type="entry name" value="N-terminal domain of the delta subunit of the F1F0-ATP synthase"/>
    <property type="match status" value="1"/>
</dbReference>
<gene>
    <name evidence="7" type="primary">atpH</name>
    <name evidence="8" type="ORF">EQG49_09780</name>
</gene>
<keyword evidence="2 7" id="KW-0813">Transport</keyword>
<dbReference type="HAMAP" id="MF_01416">
    <property type="entry name" value="ATP_synth_delta_bact"/>
    <property type="match status" value="1"/>
</dbReference>
<dbReference type="PANTHER" id="PTHR11910">
    <property type="entry name" value="ATP SYNTHASE DELTA CHAIN"/>
    <property type="match status" value="1"/>
</dbReference>
<reference evidence="9" key="1">
    <citation type="submission" date="2019-03" db="EMBL/GenBank/DDBJ databases">
        <title>Weissella sp. 26KH-42 Genome sequencing.</title>
        <authorList>
            <person name="Heo J."/>
            <person name="Kim S.-J."/>
            <person name="Kim J.-S."/>
            <person name="Hong S.-B."/>
            <person name="Kwon S.-W."/>
        </authorList>
    </citation>
    <scope>NUCLEOTIDE SEQUENCE [LARGE SCALE GENOMIC DNA]</scope>
    <source>
        <strain evidence="9">26KH-42</strain>
    </source>
</reference>
<keyword evidence="7" id="KW-1003">Cell membrane</keyword>
<dbReference type="AlphaFoldDB" id="A0A4P6YV85"/>
<keyword evidence="5 7" id="KW-0472">Membrane</keyword>
<accession>A0A4P6YV85</accession>
<dbReference type="Gene3D" id="1.10.520.20">
    <property type="entry name" value="N-terminal domain of the delta subunit of the F1F0-ATP synthase"/>
    <property type="match status" value="1"/>
</dbReference>
<proteinExistence type="inferred from homology"/>
<keyword evidence="3 7" id="KW-0375">Hydrogen ion transport</keyword>
<dbReference type="Pfam" id="PF00213">
    <property type="entry name" value="OSCP"/>
    <property type="match status" value="1"/>
</dbReference>
<keyword evidence="7" id="KW-0139">CF(1)</keyword>
<evidence type="ECO:0000256" key="4">
    <source>
        <dbReference type="ARBA" id="ARBA00023065"/>
    </source>
</evidence>
<keyword evidence="6 7" id="KW-0066">ATP synthesis</keyword>
<name>A0A4P6YV85_9LACO</name>
<evidence type="ECO:0000313" key="9">
    <source>
        <dbReference type="Proteomes" id="UP000292886"/>
    </source>
</evidence>
<dbReference type="GO" id="GO:0045259">
    <property type="term" value="C:proton-transporting ATP synthase complex"/>
    <property type="evidence" value="ECO:0007669"/>
    <property type="project" value="UniProtKB-KW"/>
</dbReference>
<evidence type="ECO:0000256" key="5">
    <source>
        <dbReference type="ARBA" id="ARBA00023136"/>
    </source>
</evidence>
<evidence type="ECO:0000256" key="3">
    <source>
        <dbReference type="ARBA" id="ARBA00022781"/>
    </source>
</evidence>
<keyword evidence="9" id="KW-1185">Reference proteome</keyword>
<comment type="subcellular location">
    <subcellularLocation>
        <location evidence="7">Cell membrane</location>
        <topology evidence="7">Peripheral membrane protein</topology>
    </subcellularLocation>
    <subcellularLocation>
        <location evidence="1">Membrane</location>
    </subcellularLocation>
</comment>
<evidence type="ECO:0000256" key="2">
    <source>
        <dbReference type="ARBA" id="ARBA00022448"/>
    </source>
</evidence>
<dbReference type="NCBIfam" id="TIGR01145">
    <property type="entry name" value="ATP_synt_delta"/>
    <property type="match status" value="1"/>
</dbReference>
<comment type="function">
    <text evidence="7">F(1)F(0) ATP synthase produces ATP from ADP in the presence of a proton or sodium gradient. F-type ATPases consist of two structural domains, F(1) containing the extramembraneous catalytic core and F(0) containing the membrane proton channel, linked together by a central stalk and a peripheral stalk. During catalysis, ATP synthesis in the catalytic domain of F(1) is coupled via a rotary mechanism of the central stalk subunits to proton translocation.</text>
</comment>
<protein>
    <recommendedName>
        <fullName evidence="7">ATP synthase subunit delta</fullName>
    </recommendedName>
    <alternativeName>
        <fullName evidence="7">ATP synthase F(1) sector subunit delta</fullName>
    </alternativeName>
    <alternativeName>
        <fullName evidence="7">F-type ATPase subunit delta</fullName>
        <shortName evidence="7">F-ATPase subunit delta</shortName>
    </alternativeName>
</protein>
<dbReference type="InterPro" id="IPR000711">
    <property type="entry name" value="ATPase_OSCP/dsu"/>
</dbReference>
<dbReference type="KEGG" id="wei:EQG49_09780"/>
<comment type="similarity">
    <text evidence="7">Belongs to the ATPase delta chain family.</text>
</comment>
<dbReference type="InterPro" id="IPR026015">
    <property type="entry name" value="ATP_synth_OSCP/delta_N_sf"/>
</dbReference>
<evidence type="ECO:0000256" key="1">
    <source>
        <dbReference type="ARBA" id="ARBA00004370"/>
    </source>
</evidence>
<evidence type="ECO:0000256" key="7">
    <source>
        <dbReference type="HAMAP-Rule" id="MF_01416"/>
    </source>
</evidence>